<sequence length="323" mass="37758">MKEPLSLSFDEQMALFEERGMQMTSKDVEKLKVIGYYRIKQFAAPLANKKIVNENTVYDYKGIYFSDVLKRYYQDKNLRIHLLHAIEKIEVALKTWVAFILGEQYGAFGYLNFSKWCDKNRYSKFEIEKRQFFFKKDLLRATSRSCTEDIKLKKNKEKDNFPSIWLAVEVLTFGELVRLVEIMSTRNKRKLSKMFRCTDIELLSWLKCINFVRNACAHNANVIDLQLETKPVCRSDWKDYLYNVNKSNNGNPSNKLAIVIFIIKTLVTPINERYGWKNIRRNIARLVDSSDKNAHLLGFSDCASAYKVLEKSNGTTTKASLPR</sequence>
<name>A0A2S7M3I0_ENTFL</name>
<dbReference type="PIRSF" id="PIRSF034934">
    <property type="entry name" value="AbiF_AbiD"/>
    <property type="match status" value="1"/>
</dbReference>
<evidence type="ECO:0000313" key="1">
    <source>
        <dbReference type="EMBL" id="RYU34563.1"/>
    </source>
</evidence>
<protein>
    <submittedName>
        <fullName evidence="1">CAAX protease</fullName>
    </submittedName>
</protein>
<organism evidence="1 2">
    <name type="scientific">Enterococcus faecalis</name>
    <name type="common">Streptococcus faecalis</name>
    <dbReference type="NCBI Taxonomy" id="1351"/>
    <lineage>
        <taxon>Bacteria</taxon>
        <taxon>Bacillati</taxon>
        <taxon>Bacillota</taxon>
        <taxon>Bacilli</taxon>
        <taxon>Lactobacillales</taxon>
        <taxon>Enterococcaceae</taxon>
        <taxon>Enterococcus</taxon>
    </lineage>
</organism>
<accession>A0A2S7M3I0</accession>
<dbReference type="Proteomes" id="UP000292223">
    <property type="component" value="Unassembled WGS sequence"/>
</dbReference>
<dbReference type="RefSeq" id="WP_010708144.1">
    <property type="nucleotide sequence ID" value="NZ_CAXUKP010000007.1"/>
</dbReference>
<dbReference type="Pfam" id="PF07751">
    <property type="entry name" value="Abi_2"/>
    <property type="match status" value="1"/>
</dbReference>
<dbReference type="GO" id="GO:0006508">
    <property type="term" value="P:proteolysis"/>
    <property type="evidence" value="ECO:0007669"/>
    <property type="project" value="UniProtKB-KW"/>
</dbReference>
<evidence type="ECO:0000313" key="2">
    <source>
        <dbReference type="Proteomes" id="UP000292223"/>
    </source>
</evidence>
<comment type="caution">
    <text evidence="1">The sequence shown here is derived from an EMBL/GenBank/DDBJ whole genome shotgun (WGS) entry which is preliminary data.</text>
</comment>
<dbReference type="InterPro" id="IPR017034">
    <property type="entry name" value="Abi_system_AbiD/AbiF"/>
</dbReference>
<keyword evidence="1" id="KW-0378">Hydrolase</keyword>
<proteinExistence type="predicted"/>
<dbReference type="InterPro" id="IPR011664">
    <property type="entry name" value="Abi_system_AbiD/AbiF-like"/>
</dbReference>
<dbReference type="EMBL" id="SEWT01000002">
    <property type="protein sequence ID" value="RYU34563.1"/>
    <property type="molecule type" value="Genomic_DNA"/>
</dbReference>
<keyword evidence="1" id="KW-0645">Protease</keyword>
<dbReference type="AlphaFoldDB" id="A0A2S7M3I0"/>
<reference evidence="1 2" key="1">
    <citation type="submission" date="2019-02" db="EMBL/GenBank/DDBJ databases">
        <title>From farm to fork: dissemination of Tn554::fexA-optrA in linezolid-resistant Enterococcus faecalis clones from chicken feces and meat in Tunisia.</title>
        <authorList>
            <person name="Tedim A.P."/>
            <person name="Elghaieb H."/>
            <person name="Abbassi M.S."/>
            <person name="Novais C."/>
            <person name="Hassen A."/>
            <person name="Peixe L."/>
            <person name="Freitas A.R."/>
        </authorList>
    </citation>
    <scope>NUCLEOTIDE SEQUENCE [LARGE SCALE GENOMIC DNA]</scope>
    <source>
        <strain evidence="1 2">728T</strain>
    </source>
</reference>
<gene>
    <name evidence="1" type="ORF">EU507_03595</name>
</gene>
<dbReference type="GO" id="GO:0008233">
    <property type="term" value="F:peptidase activity"/>
    <property type="evidence" value="ECO:0007669"/>
    <property type="project" value="UniProtKB-KW"/>
</dbReference>